<dbReference type="Gene3D" id="3.40.50.880">
    <property type="match status" value="1"/>
</dbReference>
<evidence type="ECO:0000313" key="3">
    <source>
        <dbReference type="Proteomes" id="UP000838763"/>
    </source>
</evidence>
<sequence>MPPSNDPFRVLVFSKTAAYRHACIPAGHAAFADLAAKSNGLFSVVSTEDAETYFTPESLSGFATVIFFQNSREVLTTVQMDALKGFIAQGGGYVGVHCASGAMYSDPWYGKLVGAFFDFHPEPQRGLLKVENEDHYLSAPWVPASGQGLDAIPWFDEWYNYKTNPRLSSAVSDEDGLAPLTVLLSVDHESFEGSTMGAGHPIAWCRNFGSARSFYTALGHFDEAYQEERFTEQLRRAILWTAKREEDGAICT</sequence>
<reference evidence="2" key="1">
    <citation type="submission" date="2022-11" db="EMBL/GenBank/DDBJ databases">
        <authorList>
            <person name="Scott C."/>
            <person name="Bruce N."/>
        </authorList>
    </citation>
    <scope>NUCLEOTIDE SEQUENCE</scope>
</reference>
<dbReference type="PANTHER" id="PTHR40469">
    <property type="entry name" value="SECRETED GLYCOSYL HYDROLASE"/>
    <property type="match status" value="1"/>
</dbReference>
<comment type="caution">
    <text evidence="2">The sequence shown here is derived from an EMBL/GenBank/DDBJ whole genome shotgun (WGS) entry which is preliminary data.</text>
</comment>
<dbReference type="OrthoDB" id="3482285at2759"/>
<dbReference type="AlphaFoldDB" id="A0A9P1M944"/>
<dbReference type="InterPro" id="IPR029062">
    <property type="entry name" value="Class_I_gatase-like"/>
</dbReference>
<organism evidence="2 3">
    <name type="scientific">Parascedosporium putredinis</name>
    <dbReference type="NCBI Taxonomy" id="1442378"/>
    <lineage>
        <taxon>Eukaryota</taxon>
        <taxon>Fungi</taxon>
        <taxon>Dikarya</taxon>
        <taxon>Ascomycota</taxon>
        <taxon>Pezizomycotina</taxon>
        <taxon>Sordariomycetes</taxon>
        <taxon>Hypocreomycetidae</taxon>
        <taxon>Microascales</taxon>
        <taxon>Microascaceae</taxon>
        <taxon>Parascedosporium</taxon>
    </lineage>
</organism>
<dbReference type="EMBL" id="CALLCH030000006">
    <property type="protein sequence ID" value="CAI4212863.1"/>
    <property type="molecule type" value="Genomic_DNA"/>
</dbReference>
<dbReference type="PANTHER" id="PTHR40469:SF2">
    <property type="entry name" value="GALACTOSE-BINDING DOMAIN-LIKE SUPERFAMILY PROTEIN"/>
    <property type="match status" value="1"/>
</dbReference>
<accession>A0A9P1M944</accession>
<feature type="domain" description="ThuA-like" evidence="1">
    <location>
        <begin position="9"/>
        <end position="241"/>
    </location>
</feature>
<keyword evidence="3" id="KW-1185">Reference proteome</keyword>
<evidence type="ECO:0000313" key="2">
    <source>
        <dbReference type="EMBL" id="CAI4212863.1"/>
    </source>
</evidence>
<gene>
    <name evidence="2" type="ORF">PPNO1_LOCUS2609</name>
</gene>
<dbReference type="SUPFAM" id="SSF52317">
    <property type="entry name" value="Class I glutamine amidotransferase-like"/>
    <property type="match status" value="1"/>
</dbReference>
<dbReference type="InterPro" id="IPR029010">
    <property type="entry name" value="ThuA-like"/>
</dbReference>
<dbReference type="Proteomes" id="UP000838763">
    <property type="component" value="Unassembled WGS sequence"/>
</dbReference>
<evidence type="ECO:0000259" key="1">
    <source>
        <dbReference type="Pfam" id="PF06283"/>
    </source>
</evidence>
<name>A0A9P1M944_9PEZI</name>
<protein>
    <recommendedName>
        <fullName evidence="1">ThuA-like domain-containing protein</fullName>
    </recommendedName>
</protein>
<dbReference type="Pfam" id="PF06283">
    <property type="entry name" value="ThuA"/>
    <property type="match status" value="1"/>
</dbReference>
<proteinExistence type="predicted"/>